<dbReference type="NCBIfam" id="NF047353">
    <property type="entry name" value="tube_lmo2291"/>
    <property type="match status" value="1"/>
</dbReference>
<sequence>MPNTPTTGVFPCYENQFAIGASGNETPATPIADMEEYSVTFDNGVEEWHAYGEEGWVKRMMTSKSVKISVKGKRNVGDAGNDTVANIAFENGRSAEKNFLWTFPSGATALFKSAVVSVSALGAAAATNVGPLEFEVQSNGKPVFTPAA</sequence>
<dbReference type="AlphaFoldDB" id="A0A934WTG1"/>
<proteinExistence type="predicted"/>
<protein>
    <recommendedName>
        <fullName evidence="3">Phage tail protein</fullName>
    </recommendedName>
</protein>
<accession>A0A934WTG1</accession>
<reference evidence="1" key="1">
    <citation type="submission" date="2021-01" db="EMBL/GenBank/DDBJ databases">
        <title>Genome public.</title>
        <authorList>
            <person name="Liu C."/>
            <person name="Sun Q."/>
        </authorList>
    </citation>
    <scope>NUCLEOTIDE SEQUENCE</scope>
    <source>
        <strain evidence="1">M6</strain>
    </source>
</reference>
<name>A0A934WTG1_9FIRM</name>
<dbReference type="Proteomes" id="UP000633365">
    <property type="component" value="Unassembled WGS sequence"/>
</dbReference>
<comment type="caution">
    <text evidence="1">The sequence shown here is derived from an EMBL/GenBank/DDBJ whole genome shotgun (WGS) entry which is preliminary data.</text>
</comment>
<evidence type="ECO:0008006" key="3">
    <source>
        <dbReference type="Google" id="ProtNLM"/>
    </source>
</evidence>
<organism evidence="1 2">
    <name type="scientific">Ruminococcus difficilis</name>
    <dbReference type="NCBI Taxonomy" id="2763069"/>
    <lineage>
        <taxon>Bacteria</taxon>
        <taxon>Bacillati</taxon>
        <taxon>Bacillota</taxon>
        <taxon>Clostridia</taxon>
        <taxon>Eubacteriales</taxon>
        <taxon>Oscillospiraceae</taxon>
        <taxon>Ruminococcus</taxon>
    </lineage>
</organism>
<evidence type="ECO:0000313" key="2">
    <source>
        <dbReference type="Proteomes" id="UP000633365"/>
    </source>
</evidence>
<evidence type="ECO:0000313" key="1">
    <source>
        <dbReference type="EMBL" id="MBK6089633.1"/>
    </source>
</evidence>
<gene>
    <name evidence="1" type="ORF">JKK62_13455</name>
</gene>
<dbReference type="EMBL" id="JAEQMG010000145">
    <property type="protein sequence ID" value="MBK6089633.1"/>
    <property type="molecule type" value="Genomic_DNA"/>
</dbReference>
<dbReference type="RefSeq" id="WP_201428340.1">
    <property type="nucleotide sequence ID" value="NZ_JAEQMG010000145.1"/>
</dbReference>
<keyword evidence="2" id="KW-1185">Reference proteome</keyword>